<feature type="region of interest" description="Disordered" evidence="1">
    <location>
        <begin position="34"/>
        <end position="56"/>
    </location>
</feature>
<dbReference type="EMBL" id="JAGPNK010000010">
    <property type="protein sequence ID" value="KAH7312164.1"/>
    <property type="molecule type" value="Genomic_DNA"/>
</dbReference>
<dbReference type="AlphaFoldDB" id="A0A8K0SM06"/>
<dbReference type="OrthoDB" id="410198at2759"/>
<proteinExistence type="predicted"/>
<evidence type="ECO:0000256" key="1">
    <source>
        <dbReference type="SAM" id="MobiDB-lite"/>
    </source>
</evidence>
<dbReference type="PROSITE" id="PS51186">
    <property type="entry name" value="GNAT"/>
    <property type="match status" value="1"/>
</dbReference>
<sequence>MPLQVRPADARDAQRAAAIESAAYGPSPISHVLFPGSQTSDEADADAAPSDRPSQLVHDLAQDSTCRWVKVVDTDLEAQGHDGMVAFSMWYVYESPRAEGFKLSSKRGPGSNEEACELFFGAMVRRKHERLGSQPHAYLKLLHTDPAHQRRGAGSMLLRWGAGEADRLGIPSYLEASPEGRPLYQKHGFVEVDMLDVDFSRWGGPASFKAALMLRPAHGGGGATAPASAAS</sequence>
<gene>
    <name evidence="3" type="ORF">B0I35DRAFT_480646</name>
</gene>
<dbReference type="SUPFAM" id="SSF55729">
    <property type="entry name" value="Acyl-CoA N-acyltransferases (Nat)"/>
    <property type="match status" value="1"/>
</dbReference>
<evidence type="ECO:0000259" key="2">
    <source>
        <dbReference type="PROSITE" id="PS51186"/>
    </source>
</evidence>
<dbReference type="Proteomes" id="UP000813444">
    <property type="component" value="Unassembled WGS sequence"/>
</dbReference>
<dbReference type="PANTHER" id="PTHR42791:SF14">
    <property type="entry name" value="N-ACETYLTRANSFERASE DOMAIN-CONTAINING PROTEIN"/>
    <property type="match status" value="1"/>
</dbReference>
<evidence type="ECO:0000313" key="3">
    <source>
        <dbReference type="EMBL" id="KAH7312164.1"/>
    </source>
</evidence>
<dbReference type="Gene3D" id="3.40.630.30">
    <property type="match status" value="1"/>
</dbReference>
<name>A0A8K0SM06_9HYPO</name>
<dbReference type="InterPro" id="IPR052523">
    <property type="entry name" value="Trichothecene_AcTrans"/>
</dbReference>
<dbReference type="InterPro" id="IPR000182">
    <property type="entry name" value="GNAT_dom"/>
</dbReference>
<dbReference type="Pfam" id="PF13508">
    <property type="entry name" value="Acetyltransf_7"/>
    <property type="match status" value="1"/>
</dbReference>
<dbReference type="GO" id="GO:0016747">
    <property type="term" value="F:acyltransferase activity, transferring groups other than amino-acyl groups"/>
    <property type="evidence" value="ECO:0007669"/>
    <property type="project" value="InterPro"/>
</dbReference>
<keyword evidence="4" id="KW-1185">Reference proteome</keyword>
<protein>
    <submittedName>
        <fullName evidence="3">GNAT family acetyltransferase</fullName>
    </submittedName>
</protein>
<feature type="domain" description="N-acetyltransferase" evidence="2">
    <location>
        <begin position="43"/>
        <end position="218"/>
    </location>
</feature>
<organism evidence="3 4">
    <name type="scientific">Stachybotrys elegans</name>
    <dbReference type="NCBI Taxonomy" id="80388"/>
    <lineage>
        <taxon>Eukaryota</taxon>
        <taxon>Fungi</taxon>
        <taxon>Dikarya</taxon>
        <taxon>Ascomycota</taxon>
        <taxon>Pezizomycotina</taxon>
        <taxon>Sordariomycetes</taxon>
        <taxon>Hypocreomycetidae</taxon>
        <taxon>Hypocreales</taxon>
        <taxon>Stachybotryaceae</taxon>
        <taxon>Stachybotrys</taxon>
    </lineage>
</organism>
<comment type="caution">
    <text evidence="3">The sequence shown here is derived from an EMBL/GenBank/DDBJ whole genome shotgun (WGS) entry which is preliminary data.</text>
</comment>
<dbReference type="CDD" id="cd04301">
    <property type="entry name" value="NAT_SF"/>
    <property type="match status" value="1"/>
</dbReference>
<accession>A0A8K0SM06</accession>
<evidence type="ECO:0000313" key="4">
    <source>
        <dbReference type="Proteomes" id="UP000813444"/>
    </source>
</evidence>
<reference evidence="3" key="1">
    <citation type="journal article" date="2021" name="Nat. Commun.">
        <title>Genetic determinants of endophytism in the Arabidopsis root mycobiome.</title>
        <authorList>
            <person name="Mesny F."/>
            <person name="Miyauchi S."/>
            <person name="Thiergart T."/>
            <person name="Pickel B."/>
            <person name="Atanasova L."/>
            <person name="Karlsson M."/>
            <person name="Huettel B."/>
            <person name="Barry K.W."/>
            <person name="Haridas S."/>
            <person name="Chen C."/>
            <person name="Bauer D."/>
            <person name="Andreopoulos W."/>
            <person name="Pangilinan J."/>
            <person name="LaButti K."/>
            <person name="Riley R."/>
            <person name="Lipzen A."/>
            <person name="Clum A."/>
            <person name="Drula E."/>
            <person name="Henrissat B."/>
            <person name="Kohler A."/>
            <person name="Grigoriev I.V."/>
            <person name="Martin F.M."/>
            <person name="Hacquard S."/>
        </authorList>
    </citation>
    <scope>NUCLEOTIDE SEQUENCE</scope>
    <source>
        <strain evidence="3">MPI-CAGE-CH-0235</strain>
    </source>
</reference>
<dbReference type="PANTHER" id="PTHR42791">
    <property type="entry name" value="GNAT FAMILY ACETYLTRANSFERASE"/>
    <property type="match status" value="1"/>
</dbReference>
<dbReference type="InterPro" id="IPR016181">
    <property type="entry name" value="Acyl_CoA_acyltransferase"/>
</dbReference>